<dbReference type="SUPFAM" id="SSF56281">
    <property type="entry name" value="Metallo-hydrolase/oxidoreductase"/>
    <property type="match status" value="1"/>
</dbReference>
<dbReference type="InterPro" id="IPR050855">
    <property type="entry name" value="NDM-1-like"/>
</dbReference>
<proteinExistence type="predicted"/>
<dbReference type="EMBL" id="FOOI01000012">
    <property type="protein sequence ID" value="SFH11808.1"/>
    <property type="molecule type" value="Genomic_DNA"/>
</dbReference>
<protein>
    <submittedName>
        <fullName evidence="2">Glyoxylase, beta-lactamase superfamily II</fullName>
    </submittedName>
</protein>
<dbReference type="PANTHER" id="PTHR42951">
    <property type="entry name" value="METALLO-BETA-LACTAMASE DOMAIN-CONTAINING"/>
    <property type="match status" value="1"/>
</dbReference>
<sequence length="325" mass="35845">MLVAKRIDFLDGAPIEGAPEPAWIHGALSNRLTTDPLIQVHAHDPHTYVLRQSKATSYEAPFVFLLLGNERALLLDTGATADPEKFPLRATVDGIIDDWLSEHAGHARDSYELVVAHTHGHGDHVAGDPQFAGRPHTTTVGVEVAAVQAYFGFSDWPEQIVRFDLGGRVLEITGCPGHHAASIAVYDRWSGFLFTGDTVYPGRLYVKDFPAFVASLDRLVDLAAERPVTRVLGCHIEMTRRPGRDYPAGSTYQPDEPPLAMTVAQLTAVRDAAHEVADRPGVHRRDDFIIWNGVTLRPQLVQVARLCAERLRNGIRHRSTRSPTP</sequence>
<dbReference type="SMART" id="SM00849">
    <property type="entry name" value="Lactamase_B"/>
    <property type="match status" value="1"/>
</dbReference>
<dbReference type="PANTHER" id="PTHR42951:SF4">
    <property type="entry name" value="ACYL-COENZYME A THIOESTERASE MBLAC2"/>
    <property type="match status" value="1"/>
</dbReference>
<dbReference type="Proteomes" id="UP000199052">
    <property type="component" value="Unassembled WGS sequence"/>
</dbReference>
<reference evidence="2 3" key="1">
    <citation type="submission" date="2016-10" db="EMBL/GenBank/DDBJ databases">
        <authorList>
            <person name="de Groot N.N."/>
        </authorList>
    </citation>
    <scope>NUCLEOTIDE SEQUENCE [LARGE SCALE GENOMIC DNA]</scope>
    <source>
        <strain evidence="2 3">CPCC 202808</strain>
    </source>
</reference>
<evidence type="ECO:0000259" key="1">
    <source>
        <dbReference type="SMART" id="SM00849"/>
    </source>
</evidence>
<dbReference type="Gene3D" id="3.60.15.10">
    <property type="entry name" value="Ribonuclease Z/Hydroxyacylglutathione hydrolase-like"/>
    <property type="match status" value="1"/>
</dbReference>
<dbReference type="InterPro" id="IPR001279">
    <property type="entry name" value="Metallo-B-lactamas"/>
</dbReference>
<feature type="domain" description="Metallo-beta-lactamase" evidence="1">
    <location>
        <begin position="60"/>
        <end position="235"/>
    </location>
</feature>
<dbReference type="Pfam" id="PF00753">
    <property type="entry name" value="Lactamase_B"/>
    <property type="match status" value="1"/>
</dbReference>
<evidence type="ECO:0000313" key="2">
    <source>
        <dbReference type="EMBL" id="SFH11808.1"/>
    </source>
</evidence>
<dbReference type="InterPro" id="IPR036866">
    <property type="entry name" value="RibonucZ/Hydroxyglut_hydro"/>
</dbReference>
<accession>A0A1I2XE87</accession>
<name>A0A1I2XE87_9ACTN</name>
<evidence type="ECO:0000313" key="3">
    <source>
        <dbReference type="Proteomes" id="UP000199052"/>
    </source>
</evidence>
<organism evidence="2 3">
    <name type="scientific">Actinopolymorpha cephalotaxi</name>
    <dbReference type="NCBI Taxonomy" id="504797"/>
    <lineage>
        <taxon>Bacteria</taxon>
        <taxon>Bacillati</taxon>
        <taxon>Actinomycetota</taxon>
        <taxon>Actinomycetes</taxon>
        <taxon>Propionibacteriales</taxon>
        <taxon>Actinopolymorphaceae</taxon>
        <taxon>Actinopolymorpha</taxon>
    </lineage>
</organism>
<gene>
    <name evidence="2" type="ORF">SAMN05421678_112149</name>
</gene>
<dbReference type="STRING" id="504797.SAMN05421678_112149"/>
<dbReference type="AlphaFoldDB" id="A0A1I2XE87"/>